<evidence type="ECO:0000256" key="7">
    <source>
        <dbReference type="ARBA" id="ARBA00023125"/>
    </source>
</evidence>
<proteinExistence type="predicted"/>
<feature type="region of interest" description="Disordered" evidence="12">
    <location>
        <begin position="274"/>
        <end position="295"/>
    </location>
</feature>
<dbReference type="SMART" id="SM00355">
    <property type="entry name" value="ZnF_C2H2"/>
    <property type="match status" value="5"/>
</dbReference>
<keyword evidence="4 10" id="KW-0863">Zinc-finger</keyword>
<dbReference type="GO" id="GO:0000978">
    <property type="term" value="F:RNA polymerase II cis-regulatory region sequence-specific DNA binding"/>
    <property type="evidence" value="ECO:0007669"/>
    <property type="project" value="TreeGrafter"/>
</dbReference>
<dbReference type="FunFam" id="3.30.160.60:FF:000012">
    <property type="entry name" value="RB-associated KRAB zinc finger protein-like"/>
    <property type="match status" value="1"/>
</dbReference>
<reference evidence="15" key="2">
    <citation type="submission" date="2023-11" db="UniProtKB">
        <authorList>
            <consortium name="WormBaseParasite"/>
        </authorList>
    </citation>
    <scope>IDENTIFICATION</scope>
</reference>
<keyword evidence="11" id="KW-0175">Coiled coil</keyword>
<evidence type="ECO:0000256" key="6">
    <source>
        <dbReference type="ARBA" id="ARBA00023015"/>
    </source>
</evidence>
<dbReference type="AlphaFoldDB" id="A0AA85GHK9"/>
<feature type="compositionally biased region" description="Polar residues" evidence="12">
    <location>
        <begin position="73"/>
        <end position="128"/>
    </location>
</feature>
<evidence type="ECO:0000256" key="12">
    <source>
        <dbReference type="SAM" id="MobiDB-lite"/>
    </source>
</evidence>
<protein>
    <submittedName>
        <fullName evidence="15">Zinc finger protein</fullName>
    </submittedName>
</protein>
<dbReference type="PANTHER" id="PTHR16515">
    <property type="entry name" value="PR DOMAIN ZINC FINGER PROTEIN"/>
    <property type="match status" value="1"/>
</dbReference>
<feature type="compositionally biased region" description="Low complexity" evidence="12">
    <location>
        <begin position="187"/>
        <end position="200"/>
    </location>
</feature>
<feature type="region of interest" description="Disordered" evidence="12">
    <location>
        <begin position="860"/>
        <end position="914"/>
    </location>
</feature>
<keyword evidence="5" id="KW-0862">Zinc</keyword>
<keyword evidence="7" id="KW-0238">DNA-binding</keyword>
<evidence type="ECO:0000256" key="8">
    <source>
        <dbReference type="ARBA" id="ARBA00023163"/>
    </source>
</evidence>
<accession>A0AA85GHK9</accession>
<dbReference type="GO" id="GO:0006357">
    <property type="term" value="P:regulation of transcription by RNA polymerase II"/>
    <property type="evidence" value="ECO:0007669"/>
    <property type="project" value="TreeGrafter"/>
</dbReference>
<comment type="subcellular location">
    <subcellularLocation>
        <location evidence="1">Nucleus</location>
    </subcellularLocation>
</comment>
<feature type="compositionally biased region" description="Basic residues" evidence="12">
    <location>
        <begin position="280"/>
        <end position="289"/>
    </location>
</feature>
<name>A0AA85GHK9_9TREM</name>
<dbReference type="InterPro" id="IPR013087">
    <property type="entry name" value="Znf_C2H2_type"/>
</dbReference>
<feature type="domain" description="C2H2-type" evidence="13">
    <location>
        <begin position="485"/>
        <end position="512"/>
    </location>
</feature>
<evidence type="ECO:0000256" key="1">
    <source>
        <dbReference type="ARBA" id="ARBA00004123"/>
    </source>
</evidence>
<reference evidence="14" key="1">
    <citation type="submission" date="2022-06" db="EMBL/GenBank/DDBJ databases">
        <authorList>
            <person name="Berger JAMES D."/>
            <person name="Berger JAMES D."/>
        </authorList>
    </citation>
    <scope>NUCLEOTIDE SEQUENCE [LARGE SCALE GENOMIC DNA]</scope>
</reference>
<dbReference type="PANTHER" id="PTHR16515:SF59">
    <property type="entry name" value="PR DOMAIN ZINC FINGER PROTEIN 1"/>
    <property type="match status" value="1"/>
</dbReference>
<dbReference type="FunFam" id="3.30.160.60:FF:001009">
    <property type="entry name" value="Zinc finger protein 26"/>
    <property type="match status" value="1"/>
</dbReference>
<keyword evidence="3" id="KW-0677">Repeat</keyword>
<dbReference type="PROSITE" id="PS00028">
    <property type="entry name" value="ZINC_FINGER_C2H2_1"/>
    <property type="match status" value="5"/>
</dbReference>
<dbReference type="InterPro" id="IPR036236">
    <property type="entry name" value="Znf_C2H2_sf"/>
</dbReference>
<feature type="domain" description="C2H2-type" evidence="13">
    <location>
        <begin position="513"/>
        <end position="541"/>
    </location>
</feature>
<feature type="compositionally biased region" description="Low complexity" evidence="12">
    <location>
        <begin position="129"/>
        <end position="143"/>
    </location>
</feature>
<dbReference type="GO" id="GO:0008270">
    <property type="term" value="F:zinc ion binding"/>
    <property type="evidence" value="ECO:0007669"/>
    <property type="project" value="UniProtKB-KW"/>
</dbReference>
<feature type="domain" description="C2H2-type" evidence="13">
    <location>
        <begin position="429"/>
        <end position="456"/>
    </location>
</feature>
<dbReference type="WBParaSite" id="SRDH1_96860.5">
    <property type="protein sequence ID" value="SRDH1_96860.5"/>
    <property type="gene ID" value="SRDH1_96860"/>
</dbReference>
<dbReference type="FunFam" id="3.30.160.60:FF:000358">
    <property type="entry name" value="zinc finger protein 24"/>
    <property type="match status" value="1"/>
</dbReference>
<evidence type="ECO:0000256" key="11">
    <source>
        <dbReference type="SAM" id="Coils"/>
    </source>
</evidence>
<feature type="domain" description="C2H2-type" evidence="13">
    <location>
        <begin position="401"/>
        <end position="428"/>
    </location>
</feature>
<dbReference type="Proteomes" id="UP000050792">
    <property type="component" value="Unassembled WGS sequence"/>
</dbReference>
<feature type="domain" description="C2H2-type" evidence="13">
    <location>
        <begin position="457"/>
        <end position="484"/>
    </location>
</feature>
<keyword evidence="14" id="KW-1185">Reference proteome</keyword>
<dbReference type="GO" id="GO:0005634">
    <property type="term" value="C:nucleus"/>
    <property type="evidence" value="ECO:0007669"/>
    <property type="project" value="UniProtKB-SubCell"/>
</dbReference>
<evidence type="ECO:0000313" key="14">
    <source>
        <dbReference type="Proteomes" id="UP000050792"/>
    </source>
</evidence>
<keyword evidence="2" id="KW-0479">Metal-binding</keyword>
<evidence type="ECO:0000313" key="15">
    <source>
        <dbReference type="WBParaSite" id="SRDH1_96860.5"/>
    </source>
</evidence>
<dbReference type="SUPFAM" id="SSF57667">
    <property type="entry name" value="beta-beta-alpha zinc fingers"/>
    <property type="match status" value="3"/>
</dbReference>
<dbReference type="PROSITE" id="PS50157">
    <property type="entry name" value="ZINC_FINGER_C2H2_2"/>
    <property type="match status" value="5"/>
</dbReference>
<evidence type="ECO:0000256" key="4">
    <source>
        <dbReference type="ARBA" id="ARBA00022771"/>
    </source>
</evidence>
<evidence type="ECO:0000256" key="10">
    <source>
        <dbReference type="PROSITE-ProRule" id="PRU00042"/>
    </source>
</evidence>
<feature type="region of interest" description="Disordered" evidence="12">
    <location>
        <begin position="176"/>
        <end position="200"/>
    </location>
</feature>
<dbReference type="GO" id="GO:0045165">
    <property type="term" value="P:cell fate commitment"/>
    <property type="evidence" value="ECO:0007669"/>
    <property type="project" value="TreeGrafter"/>
</dbReference>
<evidence type="ECO:0000259" key="13">
    <source>
        <dbReference type="PROSITE" id="PS50157"/>
    </source>
</evidence>
<evidence type="ECO:0000256" key="2">
    <source>
        <dbReference type="ARBA" id="ARBA00022723"/>
    </source>
</evidence>
<organism evidence="14 15">
    <name type="scientific">Schistosoma rodhaini</name>
    <dbReference type="NCBI Taxonomy" id="6188"/>
    <lineage>
        <taxon>Eukaryota</taxon>
        <taxon>Metazoa</taxon>
        <taxon>Spiralia</taxon>
        <taxon>Lophotrochozoa</taxon>
        <taxon>Platyhelminthes</taxon>
        <taxon>Trematoda</taxon>
        <taxon>Digenea</taxon>
        <taxon>Strigeidida</taxon>
        <taxon>Schistosomatoidea</taxon>
        <taxon>Schistosomatidae</taxon>
        <taxon>Schistosoma</taxon>
    </lineage>
</organism>
<feature type="region of interest" description="Disordered" evidence="12">
    <location>
        <begin position="73"/>
        <end position="143"/>
    </location>
</feature>
<evidence type="ECO:0000256" key="9">
    <source>
        <dbReference type="ARBA" id="ARBA00023242"/>
    </source>
</evidence>
<keyword evidence="8" id="KW-0804">Transcription</keyword>
<evidence type="ECO:0000256" key="3">
    <source>
        <dbReference type="ARBA" id="ARBA00022737"/>
    </source>
</evidence>
<dbReference type="GO" id="GO:0003700">
    <property type="term" value="F:DNA-binding transcription factor activity"/>
    <property type="evidence" value="ECO:0007669"/>
    <property type="project" value="TreeGrafter"/>
</dbReference>
<sequence>MVSQPPHKSMINAFEKITLASTLFQTVMVQNPHFASWTQLSAQTAGNAAAAAAAAAAAVHPGAGAPFQFPNANSFQHLESPDSSTATSRSVNLDNSPSVSGTSNNFSLGLQSTTPLTSQHSIPSQTHAQSQQHQQLHQHQIQLQQQQQHQHQLQLQQQIQLQQQQFRQQQLQQHSLQQQARLSNPSQPQQQQQQLHQHLQRQPVVPQLQQMNPISGISLQTTSINTSQSLPIVLDTTGFGMQSSPTIQTTPAVHNQLSPRTSILNVTNFPSFTTATTPVKQKRKSKTTSKKPQTEAISSTTVLSTSIPTCDVLSTLCPTSAISSFGMIPMNGSLSSISSTGQTNSISSNAITSSSETCVSPLPTTLSPLPTLPEEILLKIDPSLGDPPPPPHADITITKPYQCDICFKRYSGMKSLKNHKLTHSDIRPHKCSICGKAFLRADKMRLHEISHLNVKPFECATCKQRFTRSDKLKIHHRTHTGVRPYACTFCPKRFTRSDKLKIHERIHTKVKPYECSHCGKCFARSDKRRLHEKTHMYGPKPRSTGGKKSKTTSAATAAAAAAAAVVAAASAASFLSVNSIGKTLGLPLTVANPISVNNSSCSVFDFSSITNVGTTSQSNACFSSYHNVSSAPSNMNEKTADTQQIPASLSTISFPLPTCQQLHLPSQHHSTLASLAGIAQYHPALFSAHPRQFPHTSTAANPVSIYATNQTTSMGFTTANSGSYPHAQVMPFLVNSNNTGASSSISFLGTNAVSDSGNNNCSVANTSGVYQSSSSQKMGADVTSFPVSTSGLTQRTGISSIADPVSVNPTSTTVANTNIAAVMAAAALGRQFHQTQQQYPQIVAYSASQQIPNVSAFIHQQQRQQLQENQQSQETGQQQSQQQAHFVHHQTQSKQIQSQQHQPQQTQQQQQPRSQFQFYQPQFAHQFQHSTGQLQQDHQHQMLQHQQQVIQLHQQLQQQQQQTQQQQTQTHHQQQQLMQQHSAMLQQQGLISPAHSGTSVAAFSLFPQAAAQFIPGVVPAQYAAAAAAAAAHSTHQQYMQVQHQQYLAAAAAAAAVVSSSSSSSSSVPIHSLTLTTSHQLNSTTTITPTTSSIVA</sequence>
<feature type="coiled-coil region" evidence="11">
    <location>
        <begin position="942"/>
        <end position="969"/>
    </location>
</feature>
<dbReference type="Gene3D" id="3.30.160.60">
    <property type="entry name" value="Classic Zinc Finger"/>
    <property type="match status" value="5"/>
</dbReference>
<evidence type="ECO:0000256" key="5">
    <source>
        <dbReference type="ARBA" id="ARBA00022833"/>
    </source>
</evidence>
<dbReference type="Pfam" id="PF00096">
    <property type="entry name" value="zf-C2H2"/>
    <property type="match status" value="3"/>
</dbReference>
<dbReference type="GO" id="GO:0005737">
    <property type="term" value="C:cytoplasm"/>
    <property type="evidence" value="ECO:0007669"/>
    <property type="project" value="TreeGrafter"/>
</dbReference>
<keyword evidence="6" id="KW-0805">Transcription regulation</keyword>
<dbReference type="InterPro" id="IPR050331">
    <property type="entry name" value="Zinc_finger"/>
</dbReference>
<keyword evidence="9" id="KW-0539">Nucleus</keyword>